<reference evidence="2" key="1">
    <citation type="journal article" date="2019" name="Int. J. Syst. Evol. Microbiol.">
        <title>The Global Catalogue of Microorganisms (GCM) 10K type strain sequencing project: providing services to taxonomists for standard genome sequencing and annotation.</title>
        <authorList>
            <consortium name="The Broad Institute Genomics Platform"/>
            <consortium name="The Broad Institute Genome Sequencing Center for Infectious Disease"/>
            <person name="Wu L."/>
            <person name="Ma J."/>
        </authorList>
    </citation>
    <scope>NUCLEOTIDE SEQUENCE [LARGE SCALE GENOMIC DNA]</scope>
    <source>
        <strain evidence="2">JCM 4565</strain>
    </source>
</reference>
<dbReference type="Proteomes" id="UP001500063">
    <property type="component" value="Unassembled WGS sequence"/>
</dbReference>
<dbReference type="Gene3D" id="1.25.40.10">
    <property type="entry name" value="Tetratricopeptide repeat domain"/>
    <property type="match status" value="1"/>
</dbReference>
<name>A0ABP3GM90_9ACTN</name>
<organism evidence="1 2">
    <name type="scientific">Streptomyces blastmyceticus</name>
    <dbReference type="NCBI Taxonomy" id="68180"/>
    <lineage>
        <taxon>Bacteria</taxon>
        <taxon>Bacillati</taxon>
        <taxon>Actinomycetota</taxon>
        <taxon>Actinomycetes</taxon>
        <taxon>Kitasatosporales</taxon>
        <taxon>Streptomycetaceae</taxon>
        <taxon>Streptomyces</taxon>
    </lineage>
</organism>
<keyword evidence="2" id="KW-1185">Reference proteome</keyword>
<comment type="caution">
    <text evidence="1">The sequence shown here is derived from an EMBL/GenBank/DDBJ whole genome shotgun (WGS) entry which is preliminary data.</text>
</comment>
<dbReference type="SUPFAM" id="SSF48452">
    <property type="entry name" value="TPR-like"/>
    <property type="match status" value="1"/>
</dbReference>
<evidence type="ECO:0000313" key="2">
    <source>
        <dbReference type="Proteomes" id="UP001500063"/>
    </source>
</evidence>
<proteinExistence type="predicted"/>
<evidence type="ECO:0008006" key="3">
    <source>
        <dbReference type="Google" id="ProtNLM"/>
    </source>
</evidence>
<evidence type="ECO:0000313" key="1">
    <source>
        <dbReference type="EMBL" id="GAA0346660.1"/>
    </source>
</evidence>
<accession>A0ABP3GM90</accession>
<gene>
    <name evidence="1" type="ORF">GCM10010319_23960</name>
</gene>
<dbReference type="Pfam" id="PF13424">
    <property type="entry name" value="TPR_12"/>
    <property type="match status" value="1"/>
</dbReference>
<sequence length="103" mass="11060">MEYLQPALSKGRRSNDLWLIAHTLENLGLAFSRLGQPEKAVASLDEALSIFRMLAYPFGQALVLDRLAAAHLSAERFNKAIEAGLEATALHAAVGNQLGEASA</sequence>
<dbReference type="SMART" id="SM00028">
    <property type="entry name" value="TPR"/>
    <property type="match status" value="2"/>
</dbReference>
<protein>
    <recommendedName>
        <fullName evidence="3">Tetratricopeptide repeat protein</fullName>
    </recommendedName>
</protein>
<dbReference type="InterPro" id="IPR011990">
    <property type="entry name" value="TPR-like_helical_dom_sf"/>
</dbReference>
<dbReference type="InterPro" id="IPR019734">
    <property type="entry name" value="TPR_rpt"/>
</dbReference>
<dbReference type="EMBL" id="BAAABW010000013">
    <property type="protein sequence ID" value="GAA0346660.1"/>
    <property type="molecule type" value="Genomic_DNA"/>
</dbReference>